<evidence type="ECO:0000259" key="7">
    <source>
        <dbReference type="Pfam" id="PF08334"/>
    </source>
</evidence>
<keyword evidence="3 6" id="KW-0812">Transmembrane</keyword>
<dbReference type="PRINTS" id="PR00813">
    <property type="entry name" value="BCTERIALGSPG"/>
</dbReference>
<comment type="caution">
    <text evidence="8">The sequence shown here is derived from an EMBL/GenBank/DDBJ whole genome shotgun (WGS) entry which is preliminary data.</text>
</comment>
<dbReference type="InterPro" id="IPR012902">
    <property type="entry name" value="N_methyl_site"/>
</dbReference>
<dbReference type="InterPro" id="IPR000983">
    <property type="entry name" value="Bac_GSPG_pilin"/>
</dbReference>
<comment type="subcellular location">
    <subcellularLocation>
        <location evidence="1">Membrane</location>
        <topology evidence="1">Single-pass membrane protein</topology>
    </subcellularLocation>
</comment>
<dbReference type="GO" id="GO:0015628">
    <property type="term" value="P:protein secretion by the type II secretion system"/>
    <property type="evidence" value="ECO:0007669"/>
    <property type="project" value="InterPro"/>
</dbReference>
<evidence type="ECO:0000313" key="8">
    <source>
        <dbReference type="EMBL" id="PIU68524.1"/>
    </source>
</evidence>
<evidence type="ECO:0000256" key="6">
    <source>
        <dbReference type="SAM" id="Phobius"/>
    </source>
</evidence>
<sequence>MTTKSNHSDEQAFTIIEILVVVVIIGILASIVVISFNSTLTKSRISKAKADIENIDKAMNAYKIDVGELPPRGDCCSACACGTWAAWGQTQWDRAIEALRSNDGANWSGPYLKSAIPQDPWGHFYCYDDNDVNSNCGDSYLISAGPNGVWEGGGGDDIRLTVTYRPESGCY</sequence>
<dbReference type="NCBIfam" id="TIGR02532">
    <property type="entry name" value="IV_pilin_GFxxxE"/>
    <property type="match status" value="1"/>
</dbReference>
<keyword evidence="2" id="KW-0488">Methylation</keyword>
<dbReference type="Proteomes" id="UP000229916">
    <property type="component" value="Unassembled WGS sequence"/>
</dbReference>
<dbReference type="Pfam" id="PF08334">
    <property type="entry name" value="T2SSG"/>
    <property type="match status" value="2"/>
</dbReference>
<keyword evidence="5 6" id="KW-0472">Membrane</keyword>
<accession>A0A2M7AME5</accession>
<dbReference type="InterPro" id="IPR045584">
    <property type="entry name" value="Pilin-like"/>
</dbReference>
<evidence type="ECO:0000256" key="2">
    <source>
        <dbReference type="ARBA" id="ARBA00022481"/>
    </source>
</evidence>
<name>A0A2M7AME5_UNCKA</name>
<dbReference type="PANTHER" id="PTHR30093:SF44">
    <property type="entry name" value="TYPE II SECRETION SYSTEM CORE PROTEIN G"/>
    <property type="match status" value="1"/>
</dbReference>
<organism evidence="8 9">
    <name type="scientific">candidate division WWE3 bacterium CG06_land_8_20_14_3_00_42_16</name>
    <dbReference type="NCBI Taxonomy" id="1975083"/>
    <lineage>
        <taxon>Bacteria</taxon>
        <taxon>Katanobacteria</taxon>
    </lineage>
</organism>
<dbReference type="PANTHER" id="PTHR30093">
    <property type="entry name" value="GENERAL SECRETION PATHWAY PROTEIN G"/>
    <property type="match status" value="1"/>
</dbReference>
<dbReference type="Gene3D" id="3.30.700.10">
    <property type="entry name" value="Glycoprotein, Type 4 Pilin"/>
    <property type="match status" value="1"/>
</dbReference>
<feature type="domain" description="Type II secretion system protein GspG C-terminal" evidence="7">
    <location>
        <begin position="39"/>
        <end position="72"/>
    </location>
</feature>
<dbReference type="Pfam" id="PF07963">
    <property type="entry name" value="N_methyl"/>
    <property type="match status" value="1"/>
</dbReference>
<dbReference type="GO" id="GO:0015627">
    <property type="term" value="C:type II protein secretion system complex"/>
    <property type="evidence" value="ECO:0007669"/>
    <property type="project" value="InterPro"/>
</dbReference>
<evidence type="ECO:0000256" key="5">
    <source>
        <dbReference type="ARBA" id="ARBA00023136"/>
    </source>
</evidence>
<feature type="domain" description="Type II secretion system protein GspG C-terminal" evidence="7">
    <location>
        <begin position="98"/>
        <end position="156"/>
    </location>
</feature>
<dbReference type="SUPFAM" id="SSF54523">
    <property type="entry name" value="Pili subunits"/>
    <property type="match status" value="1"/>
</dbReference>
<proteinExistence type="predicted"/>
<evidence type="ECO:0000313" key="9">
    <source>
        <dbReference type="Proteomes" id="UP000229916"/>
    </source>
</evidence>
<dbReference type="GO" id="GO:0016020">
    <property type="term" value="C:membrane"/>
    <property type="evidence" value="ECO:0007669"/>
    <property type="project" value="UniProtKB-SubCell"/>
</dbReference>
<dbReference type="AlphaFoldDB" id="A0A2M7AME5"/>
<evidence type="ECO:0000256" key="3">
    <source>
        <dbReference type="ARBA" id="ARBA00022692"/>
    </source>
</evidence>
<dbReference type="EMBL" id="PEWD01000069">
    <property type="protein sequence ID" value="PIU68524.1"/>
    <property type="molecule type" value="Genomic_DNA"/>
</dbReference>
<dbReference type="InterPro" id="IPR013545">
    <property type="entry name" value="T2SS_protein-GspG_C"/>
</dbReference>
<keyword evidence="4 6" id="KW-1133">Transmembrane helix</keyword>
<evidence type="ECO:0000256" key="1">
    <source>
        <dbReference type="ARBA" id="ARBA00004167"/>
    </source>
</evidence>
<reference evidence="9" key="1">
    <citation type="submission" date="2017-09" db="EMBL/GenBank/DDBJ databases">
        <title>Depth-based differentiation of microbial function through sediment-hosted aquifers and enrichment of novel symbionts in the deep terrestrial subsurface.</title>
        <authorList>
            <person name="Probst A.J."/>
            <person name="Ladd B."/>
            <person name="Jarett J.K."/>
            <person name="Geller-Mcgrath D.E."/>
            <person name="Sieber C.M.K."/>
            <person name="Emerson J.B."/>
            <person name="Anantharaman K."/>
            <person name="Thomas B.C."/>
            <person name="Malmstrom R."/>
            <person name="Stieglmeier M."/>
            <person name="Klingl A."/>
            <person name="Woyke T."/>
            <person name="Ryan C.M."/>
            <person name="Banfield J.F."/>
        </authorList>
    </citation>
    <scope>NUCLEOTIDE SEQUENCE [LARGE SCALE GENOMIC DNA]</scope>
</reference>
<protein>
    <recommendedName>
        <fullName evidence="7">Type II secretion system protein GspG C-terminal domain-containing protein</fullName>
    </recommendedName>
</protein>
<evidence type="ECO:0000256" key="4">
    <source>
        <dbReference type="ARBA" id="ARBA00022989"/>
    </source>
</evidence>
<gene>
    <name evidence="8" type="ORF">COS81_03680</name>
</gene>
<feature type="transmembrane region" description="Helical" evidence="6">
    <location>
        <begin position="12"/>
        <end position="36"/>
    </location>
</feature>